<reference evidence="11 12" key="1">
    <citation type="journal article" date="2014" name="Genome Announc.">
        <title>Genome Sequence of Gammaproteobacterial Pseudohaliea rubra Type Strain DSM 19751, Isolated from Coastal Seawater of the Mediterranean Sea.</title>
        <authorList>
            <person name="Spring S."/>
            <person name="Fiebig A."/>
            <person name="Riedel T."/>
            <person name="Goker M."/>
            <person name="Klenk H.P."/>
        </authorList>
    </citation>
    <scope>NUCLEOTIDE SEQUENCE [LARGE SCALE GENOMIC DNA]</scope>
    <source>
        <strain evidence="11 12">DSM 19751</strain>
    </source>
</reference>
<evidence type="ECO:0000256" key="8">
    <source>
        <dbReference type="ARBA" id="ARBA00022927"/>
    </source>
</evidence>
<dbReference type="SUPFAM" id="SSF89392">
    <property type="entry name" value="Prokaryotic lipoproteins and lipoprotein localization factors"/>
    <property type="match status" value="1"/>
</dbReference>
<dbReference type="GO" id="GO:0044874">
    <property type="term" value="P:lipoprotein localization to outer membrane"/>
    <property type="evidence" value="ECO:0007669"/>
    <property type="project" value="UniProtKB-UniRule"/>
</dbReference>
<protein>
    <recommendedName>
        <fullName evidence="4 10">Outer-membrane lipoprotein carrier protein</fullName>
    </recommendedName>
</protein>
<dbReference type="PANTHER" id="PTHR35869">
    <property type="entry name" value="OUTER-MEMBRANE LIPOPROTEIN CARRIER PROTEIN"/>
    <property type="match status" value="1"/>
</dbReference>
<comment type="subunit">
    <text evidence="3 10">Monomer.</text>
</comment>
<keyword evidence="8 10" id="KW-0653">Protein transport</keyword>
<dbReference type="HAMAP" id="MF_00240">
    <property type="entry name" value="LolA"/>
    <property type="match status" value="1"/>
</dbReference>
<dbReference type="EMBL" id="AUVB01000054">
    <property type="protein sequence ID" value="KGE03516.1"/>
    <property type="molecule type" value="Genomic_DNA"/>
</dbReference>
<dbReference type="Pfam" id="PF03548">
    <property type="entry name" value="LolA"/>
    <property type="match status" value="1"/>
</dbReference>
<evidence type="ECO:0000256" key="1">
    <source>
        <dbReference type="ARBA" id="ARBA00004418"/>
    </source>
</evidence>
<organism evidence="11 12">
    <name type="scientific">Pseudohaliea rubra DSM 19751</name>
    <dbReference type="NCBI Taxonomy" id="1265313"/>
    <lineage>
        <taxon>Bacteria</taxon>
        <taxon>Pseudomonadati</taxon>
        <taxon>Pseudomonadota</taxon>
        <taxon>Gammaproteobacteria</taxon>
        <taxon>Cellvibrionales</taxon>
        <taxon>Halieaceae</taxon>
        <taxon>Pseudohaliea</taxon>
    </lineage>
</organism>
<evidence type="ECO:0000256" key="4">
    <source>
        <dbReference type="ARBA" id="ARBA00014035"/>
    </source>
</evidence>
<evidence type="ECO:0000256" key="7">
    <source>
        <dbReference type="ARBA" id="ARBA00022764"/>
    </source>
</evidence>
<dbReference type="OrthoDB" id="9787361at2"/>
<keyword evidence="5 10" id="KW-0813">Transport</keyword>
<dbReference type="eggNOG" id="COG2834">
    <property type="taxonomic scope" value="Bacteria"/>
</dbReference>
<keyword evidence="9 10" id="KW-0143">Chaperone</keyword>
<name>A0A095XUZ9_9GAMM</name>
<proteinExistence type="inferred from homology"/>
<evidence type="ECO:0000256" key="10">
    <source>
        <dbReference type="HAMAP-Rule" id="MF_00240"/>
    </source>
</evidence>
<dbReference type="RefSeq" id="WP_052094228.1">
    <property type="nucleotide sequence ID" value="NZ_KN234745.1"/>
</dbReference>
<dbReference type="Proteomes" id="UP000029640">
    <property type="component" value="Unassembled WGS sequence"/>
</dbReference>
<dbReference type="HOGENOM" id="CLU_087560_0_0_6"/>
<evidence type="ECO:0000256" key="6">
    <source>
        <dbReference type="ARBA" id="ARBA00022729"/>
    </source>
</evidence>
<feature type="chain" id="PRO_5008983271" description="Outer-membrane lipoprotein carrier protein" evidence="10">
    <location>
        <begin position="21"/>
        <end position="202"/>
    </location>
</feature>
<evidence type="ECO:0000256" key="9">
    <source>
        <dbReference type="ARBA" id="ARBA00023186"/>
    </source>
</evidence>
<comment type="subcellular location">
    <subcellularLocation>
        <location evidence="1 10">Periplasm</location>
    </subcellularLocation>
</comment>
<keyword evidence="12" id="KW-1185">Reference proteome</keyword>
<keyword evidence="6 10" id="KW-0732">Signal</keyword>
<evidence type="ECO:0000313" key="11">
    <source>
        <dbReference type="EMBL" id="KGE03516.1"/>
    </source>
</evidence>
<gene>
    <name evidence="10" type="primary">lolA</name>
    <name evidence="11" type="ORF">HRUBRA_01895</name>
</gene>
<accession>A0A095XUZ9</accession>
<dbReference type="GO" id="GO:0042953">
    <property type="term" value="P:lipoprotein transport"/>
    <property type="evidence" value="ECO:0007669"/>
    <property type="project" value="InterPro"/>
</dbReference>
<sequence precursor="true">MFLRSLLLVGLLGLAVVARADGAAAELAARLAPLAQLSGRFEQTVEGGGGATPARSAGRFSLRRPDQFRWEIIEPDRQLLVAGNGVLWHYDRDLATATRRRFDDAASAPLLLLAADGPALAGAFAVEVLAADRYRIVPRAENAGFREAELTFAATLPATMRITDRLGQAIDIRFLALDQAPLPAGTFDFTPPAGVDVYREDN</sequence>
<comment type="similarity">
    <text evidence="2 10">Belongs to the LolA family.</text>
</comment>
<dbReference type="GO" id="GO:0030288">
    <property type="term" value="C:outer membrane-bounded periplasmic space"/>
    <property type="evidence" value="ECO:0007669"/>
    <property type="project" value="TreeGrafter"/>
</dbReference>
<dbReference type="PANTHER" id="PTHR35869:SF1">
    <property type="entry name" value="OUTER-MEMBRANE LIPOPROTEIN CARRIER PROTEIN"/>
    <property type="match status" value="1"/>
</dbReference>
<evidence type="ECO:0000256" key="5">
    <source>
        <dbReference type="ARBA" id="ARBA00022448"/>
    </source>
</evidence>
<dbReference type="CDD" id="cd16325">
    <property type="entry name" value="LolA"/>
    <property type="match status" value="1"/>
</dbReference>
<evidence type="ECO:0000256" key="3">
    <source>
        <dbReference type="ARBA" id="ARBA00011245"/>
    </source>
</evidence>
<feature type="signal peptide" evidence="10">
    <location>
        <begin position="1"/>
        <end position="20"/>
    </location>
</feature>
<comment type="caution">
    <text evidence="11">The sequence shown here is derived from an EMBL/GenBank/DDBJ whole genome shotgun (WGS) entry which is preliminary data.</text>
</comment>
<keyword evidence="7 10" id="KW-0574">Periplasm</keyword>
<dbReference type="InterPro" id="IPR029046">
    <property type="entry name" value="LolA/LolB/LppX"/>
</dbReference>
<comment type="function">
    <text evidence="10">Participates in the translocation of lipoproteins from the inner membrane to the outer membrane. Only forms a complex with a lipoprotein if the residue after the N-terminal Cys is not an aspartate (The Asp acts as a targeting signal to indicate that the lipoprotein should stay in the inner membrane).</text>
</comment>
<evidence type="ECO:0000256" key="2">
    <source>
        <dbReference type="ARBA" id="ARBA00007615"/>
    </source>
</evidence>
<dbReference type="Gene3D" id="2.50.20.10">
    <property type="entry name" value="Lipoprotein localisation LolA/LolB/LppX"/>
    <property type="match status" value="1"/>
</dbReference>
<dbReference type="STRING" id="1265313.HRUBRA_01895"/>
<dbReference type="InterPro" id="IPR018323">
    <property type="entry name" value="OM_lipoprot_carrier_LolA_Pbac"/>
</dbReference>
<dbReference type="InterPro" id="IPR004564">
    <property type="entry name" value="OM_lipoprot_carrier_LolA-like"/>
</dbReference>
<dbReference type="NCBIfam" id="TIGR00547">
    <property type="entry name" value="lolA"/>
    <property type="match status" value="1"/>
</dbReference>
<evidence type="ECO:0000313" key="12">
    <source>
        <dbReference type="Proteomes" id="UP000029640"/>
    </source>
</evidence>
<keyword evidence="11" id="KW-0449">Lipoprotein</keyword>
<dbReference type="AlphaFoldDB" id="A0A095XUZ9"/>